<dbReference type="InterPro" id="IPR018047">
    <property type="entry name" value="Ammonium_transpt_CS"/>
</dbReference>
<keyword evidence="5 8" id="KW-1133">Transmembrane helix</keyword>
<keyword evidence="3 8" id="KW-0813">Transport</keyword>
<feature type="chain" id="PRO_5017954460" description="Ammonium transporter" evidence="9">
    <location>
        <begin position="22"/>
        <end position="444"/>
    </location>
</feature>
<keyword evidence="12" id="KW-1185">Reference proteome</keyword>
<evidence type="ECO:0000259" key="10">
    <source>
        <dbReference type="Pfam" id="PF00909"/>
    </source>
</evidence>
<evidence type="ECO:0000256" key="7">
    <source>
        <dbReference type="ARBA" id="ARBA00023177"/>
    </source>
</evidence>
<protein>
    <recommendedName>
        <fullName evidence="8">Ammonium transporter</fullName>
    </recommendedName>
</protein>
<dbReference type="InterPro" id="IPR029020">
    <property type="entry name" value="Ammonium/urea_transptr"/>
</dbReference>
<feature type="transmembrane region" description="Helical" evidence="8">
    <location>
        <begin position="328"/>
        <end position="347"/>
    </location>
</feature>
<dbReference type="Proteomes" id="UP000273516">
    <property type="component" value="Unassembled WGS sequence"/>
</dbReference>
<dbReference type="Pfam" id="PF00909">
    <property type="entry name" value="Ammonium_transp"/>
    <property type="match status" value="1"/>
</dbReference>
<feature type="transmembrane region" description="Helical" evidence="8">
    <location>
        <begin position="385"/>
        <end position="410"/>
    </location>
</feature>
<dbReference type="EMBL" id="QOKZ01000005">
    <property type="protein sequence ID" value="RMC34299.1"/>
    <property type="molecule type" value="Genomic_DNA"/>
</dbReference>
<dbReference type="PROSITE" id="PS01219">
    <property type="entry name" value="AMMONIUM_TRANSP"/>
    <property type="match status" value="1"/>
</dbReference>
<evidence type="ECO:0000256" key="2">
    <source>
        <dbReference type="ARBA" id="ARBA00005887"/>
    </source>
</evidence>
<evidence type="ECO:0000256" key="4">
    <source>
        <dbReference type="ARBA" id="ARBA00022692"/>
    </source>
</evidence>
<feature type="transmembrane region" description="Helical" evidence="8">
    <location>
        <begin position="139"/>
        <end position="158"/>
    </location>
</feature>
<dbReference type="Gene3D" id="1.10.3430.10">
    <property type="entry name" value="Ammonium transporter AmtB like domains"/>
    <property type="match status" value="1"/>
</dbReference>
<dbReference type="PANTHER" id="PTHR11730:SF62">
    <property type="entry name" value="AMMONIUM TRANSPORTER SLL1017-RELATED"/>
    <property type="match status" value="1"/>
</dbReference>
<comment type="caution">
    <text evidence="11">The sequence shown here is derived from an EMBL/GenBank/DDBJ whole genome shotgun (WGS) entry which is preliminary data.</text>
</comment>
<dbReference type="InterPro" id="IPR001905">
    <property type="entry name" value="Ammonium_transpt"/>
</dbReference>
<feature type="transmembrane region" description="Helical" evidence="8">
    <location>
        <begin position="163"/>
        <end position="180"/>
    </location>
</feature>
<feature type="transmembrane region" description="Helical" evidence="8">
    <location>
        <begin position="304"/>
        <end position="322"/>
    </location>
</feature>
<evidence type="ECO:0000256" key="8">
    <source>
        <dbReference type="RuleBase" id="RU362002"/>
    </source>
</evidence>
<keyword evidence="4 8" id="KW-0812">Transmembrane</keyword>
<dbReference type="InterPro" id="IPR019879">
    <property type="entry name" value="Ammonium_transptr_marine"/>
</dbReference>
<accession>A0A3M0M9H6</accession>
<keyword evidence="7 8" id="KW-0924">Ammonia transport</keyword>
<feature type="transmembrane region" description="Helical" evidence="8">
    <location>
        <begin position="241"/>
        <end position="258"/>
    </location>
</feature>
<proteinExistence type="inferred from homology"/>
<feature type="transmembrane region" description="Helical" evidence="8">
    <location>
        <begin position="200"/>
        <end position="220"/>
    </location>
</feature>
<feature type="signal peptide" evidence="9">
    <location>
        <begin position="1"/>
        <end position="21"/>
    </location>
</feature>
<evidence type="ECO:0000313" key="11">
    <source>
        <dbReference type="EMBL" id="RMC34299.1"/>
    </source>
</evidence>
<evidence type="ECO:0000256" key="5">
    <source>
        <dbReference type="ARBA" id="ARBA00022989"/>
    </source>
</evidence>
<evidence type="ECO:0000256" key="3">
    <source>
        <dbReference type="ARBA" id="ARBA00022448"/>
    </source>
</evidence>
<feature type="transmembrane region" description="Helical" evidence="8">
    <location>
        <begin position="45"/>
        <end position="65"/>
    </location>
</feature>
<dbReference type="GO" id="GO:0097272">
    <property type="term" value="P:ammonium homeostasis"/>
    <property type="evidence" value="ECO:0007669"/>
    <property type="project" value="TreeGrafter"/>
</dbReference>
<feature type="transmembrane region" description="Helical" evidence="8">
    <location>
        <begin position="77"/>
        <end position="94"/>
    </location>
</feature>
<comment type="subcellular location">
    <subcellularLocation>
        <location evidence="8">Cell membrane</location>
        <topology evidence="8">Multi-pass membrane protein</topology>
    </subcellularLocation>
    <subcellularLocation>
        <location evidence="1">Membrane</location>
        <topology evidence="1">Multi-pass membrane protein</topology>
    </subcellularLocation>
</comment>
<feature type="domain" description="Ammonium transporter AmtB-like" evidence="10">
    <location>
        <begin position="46"/>
        <end position="437"/>
    </location>
</feature>
<organism evidence="11 12">
    <name type="scientific">Paracoccus alkanivorans</name>
    <dbReference type="NCBI Taxonomy" id="2116655"/>
    <lineage>
        <taxon>Bacteria</taxon>
        <taxon>Pseudomonadati</taxon>
        <taxon>Pseudomonadota</taxon>
        <taxon>Alphaproteobacteria</taxon>
        <taxon>Rhodobacterales</taxon>
        <taxon>Paracoccaceae</taxon>
        <taxon>Paracoccus</taxon>
    </lineage>
</organism>
<keyword evidence="9" id="KW-0732">Signal</keyword>
<dbReference type="AlphaFoldDB" id="A0A3M0M9H6"/>
<dbReference type="NCBIfam" id="TIGR03644">
    <property type="entry name" value="marine_trans_1"/>
    <property type="match status" value="1"/>
</dbReference>
<feature type="transmembrane region" description="Helical" evidence="8">
    <location>
        <begin position="359"/>
        <end position="379"/>
    </location>
</feature>
<gene>
    <name evidence="11" type="ORF">C9E81_14180</name>
</gene>
<evidence type="ECO:0000256" key="6">
    <source>
        <dbReference type="ARBA" id="ARBA00023136"/>
    </source>
</evidence>
<dbReference type="SUPFAM" id="SSF111352">
    <property type="entry name" value="Ammonium transporter"/>
    <property type="match status" value="1"/>
</dbReference>
<evidence type="ECO:0000256" key="9">
    <source>
        <dbReference type="SAM" id="SignalP"/>
    </source>
</evidence>
<dbReference type="RefSeq" id="WP_122113010.1">
    <property type="nucleotide sequence ID" value="NZ_QOKZ01000005.1"/>
</dbReference>
<dbReference type="GO" id="GO:0005886">
    <property type="term" value="C:plasma membrane"/>
    <property type="evidence" value="ECO:0007669"/>
    <property type="project" value="UniProtKB-SubCell"/>
</dbReference>
<keyword evidence="6 8" id="KW-0472">Membrane</keyword>
<dbReference type="OrthoDB" id="9814202at2"/>
<evidence type="ECO:0000313" key="12">
    <source>
        <dbReference type="Proteomes" id="UP000273516"/>
    </source>
</evidence>
<sequence>MRKTSPLIAAMAILVALPAVAQDAAATGAAPAVSADVAYIFNTLLFLIGGFLVMWMAAGFAMLEAGLVRSRNVTTQLFKNVSLFAIAGLMYWLIGYNLMYPGDDGWTVPGVIGQIFSPKAIDPVAAGDASAGYSAGSDFFFQLMFCATTASIVSGTLAERVKLWPFMIFTVLLTGVIYPIEASWEWGTGFLDQMGFSDFAGSTLVHATGGFAALAGAIILGPRSGKYRADGRMQPMPGSNLALATLGTFILWLGWFGFNGASQLAIGSVNDAADVSRIFVNTNMAASAGAIAAIGVTQALYGKIDLTMVLNGALAGLVAITAEPLFPSIFGSILIGAVGGAIAVLVVPMLDRFRIDDVVGAIPVHLVAGIWGTLVVPASNPDASYITQLVGVAAIGAFTFVLSFVIWTVLKATMGIRVDEEAEISGLDISEMGMEAYPDFVQAK</sequence>
<feature type="transmembrane region" description="Helical" evidence="8">
    <location>
        <begin position="278"/>
        <end position="297"/>
    </location>
</feature>
<comment type="similarity">
    <text evidence="2 8">Belongs to the ammonia transporter channel (TC 1.A.11.2) family.</text>
</comment>
<evidence type="ECO:0000256" key="1">
    <source>
        <dbReference type="ARBA" id="ARBA00004141"/>
    </source>
</evidence>
<dbReference type="InterPro" id="IPR002229">
    <property type="entry name" value="RhesusRHD"/>
</dbReference>
<name>A0A3M0M9H6_9RHOB</name>
<dbReference type="NCBIfam" id="TIGR00836">
    <property type="entry name" value="amt"/>
    <property type="match status" value="1"/>
</dbReference>
<dbReference type="PRINTS" id="PR00342">
    <property type="entry name" value="RHESUSRHD"/>
</dbReference>
<reference evidence="11 12" key="1">
    <citation type="submission" date="2018-07" db="EMBL/GenBank/DDBJ databases">
        <authorList>
            <person name="Zhang Y."/>
            <person name="Wang L."/>
            <person name="Ma S."/>
        </authorList>
    </citation>
    <scope>NUCLEOTIDE SEQUENCE [LARGE SCALE GENOMIC DNA]</scope>
    <source>
        <strain evidence="11 12">4-2</strain>
    </source>
</reference>
<dbReference type="PANTHER" id="PTHR11730">
    <property type="entry name" value="AMMONIUM TRANSPORTER"/>
    <property type="match status" value="1"/>
</dbReference>
<dbReference type="InterPro" id="IPR024041">
    <property type="entry name" value="NH4_transpt_AmtB-like_dom"/>
</dbReference>
<dbReference type="GO" id="GO:0008519">
    <property type="term" value="F:ammonium channel activity"/>
    <property type="evidence" value="ECO:0007669"/>
    <property type="project" value="InterPro"/>
</dbReference>